<dbReference type="Gene3D" id="3.30.420.10">
    <property type="entry name" value="Ribonuclease H-like superfamily/Ribonuclease H"/>
    <property type="match status" value="1"/>
</dbReference>
<protein>
    <submittedName>
        <fullName evidence="1">Uncharacterized protein</fullName>
    </submittedName>
</protein>
<organism evidence="1 2">
    <name type="scientific">Zasmidium cellare</name>
    <name type="common">Wine cellar mold</name>
    <name type="synonym">Racodium cellare</name>
    <dbReference type="NCBI Taxonomy" id="395010"/>
    <lineage>
        <taxon>Eukaryota</taxon>
        <taxon>Fungi</taxon>
        <taxon>Dikarya</taxon>
        <taxon>Ascomycota</taxon>
        <taxon>Pezizomycotina</taxon>
        <taxon>Dothideomycetes</taxon>
        <taxon>Dothideomycetidae</taxon>
        <taxon>Mycosphaerellales</taxon>
        <taxon>Mycosphaerellaceae</taxon>
        <taxon>Zasmidium</taxon>
    </lineage>
</organism>
<accession>A0ABR0EL22</accession>
<evidence type="ECO:0000313" key="2">
    <source>
        <dbReference type="Proteomes" id="UP001305779"/>
    </source>
</evidence>
<keyword evidence="2" id="KW-1185">Reference proteome</keyword>
<gene>
    <name evidence="1" type="ORF">PRZ48_007765</name>
</gene>
<name>A0ABR0EL22_ZASCE</name>
<reference evidence="1 2" key="1">
    <citation type="journal article" date="2023" name="G3 (Bethesda)">
        <title>A chromosome-level genome assembly of Zasmidium syzygii isolated from banana leaves.</title>
        <authorList>
            <person name="van Westerhoven A.C."/>
            <person name="Mehrabi R."/>
            <person name="Talebi R."/>
            <person name="Steentjes M.B.F."/>
            <person name="Corcolon B."/>
            <person name="Chong P.A."/>
            <person name="Kema G.H.J."/>
            <person name="Seidl M.F."/>
        </authorList>
    </citation>
    <scope>NUCLEOTIDE SEQUENCE [LARGE SCALE GENOMIC DNA]</scope>
    <source>
        <strain evidence="1 2">P124</strain>
    </source>
</reference>
<sequence length="260" mass="29265">MFQLADHSLNIRLLYIQAAQNQKQQQLAIASSHRAITAKQQRKGSWRREDGVKHIPNNTSRRFQDRKAVFDTTASQHQPLCLPNELRIISIRGHVGFEEEETLPETRRIVIFVDYGFNVVERNRELGPSYQHTLSYDVTWDALKYRNGAVNARVVEKNLKKIFEGRTVVVHAGKQDKLAFQYEQAFEAAKEVVDTQKVFAYLQFDGQPRLALAADVILGKVVQGGGGGDHSPVEDAQTAGELFVVGCEKGLISKYSRAGE</sequence>
<proteinExistence type="predicted"/>
<dbReference type="EMBL" id="JAXOVC010000005">
    <property type="protein sequence ID" value="KAK4501955.1"/>
    <property type="molecule type" value="Genomic_DNA"/>
</dbReference>
<dbReference type="InterPro" id="IPR036397">
    <property type="entry name" value="RNaseH_sf"/>
</dbReference>
<evidence type="ECO:0000313" key="1">
    <source>
        <dbReference type="EMBL" id="KAK4501955.1"/>
    </source>
</evidence>
<dbReference type="Proteomes" id="UP001305779">
    <property type="component" value="Unassembled WGS sequence"/>
</dbReference>
<comment type="caution">
    <text evidence="1">The sequence shown here is derived from an EMBL/GenBank/DDBJ whole genome shotgun (WGS) entry which is preliminary data.</text>
</comment>